<dbReference type="InterPro" id="IPR036390">
    <property type="entry name" value="WH_DNA-bd_sf"/>
</dbReference>
<keyword evidence="4" id="KW-0804">Transcription</keyword>
<dbReference type="Pfam" id="PF03466">
    <property type="entry name" value="LysR_substrate"/>
    <property type="match status" value="1"/>
</dbReference>
<keyword evidence="3" id="KW-0238">DNA-binding</keyword>
<reference evidence="6" key="1">
    <citation type="submission" date="2023-02" db="EMBL/GenBank/DDBJ databases">
        <title>Tahibacter soli sp. nov. isolated from soil.</title>
        <authorList>
            <person name="Baek J.H."/>
            <person name="Lee J.K."/>
            <person name="Choi D.G."/>
            <person name="Jeon C.O."/>
        </authorList>
    </citation>
    <scope>NUCLEOTIDE SEQUENCE</scope>
    <source>
        <strain evidence="6">BL</strain>
    </source>
</reference>
<dbReference type="FunFam" id="1.10.10.10:FF:000001">
    <property type="entry name" value="LysR family transcriptional regulator"/>
    <property type="match status" value="1"/>
</dbReference>
<dbReference type="InterPro" id="IPR058163">
    <property type="entry name" value="LysR-type_TF_proteobact-type"/>
</dbReference>
<dbReference type="GO" id="GO:0043565">
    <property type="term" value="F:sequence-specific DNA binding"/>
    <property type="evidence" value="ECO:0007669"/>
    <property type="project" value="TreeGrafter"/>
</dbReference>
<keyword evidence="7" id="KW-1185">Reference proteome</keyword>
<dbReference type="Pfam" id="PF00126">
    <property type="entry name" value="HTH_1"/>
    <property type="match status" value="1"/>
</dbReference>
<dbReference type="AlphaFoldDB" id="A0A9X3YKC2"/>
<dbReference type="InterPro" id="IPR036388">
    <property type="entry name" value="WH-like_DNA-bd_sf"/>
</dbReference>
<accession>A0A9X3YKC2</accession>
<comment type="similarity">
    <text evidence="1">Belongs to the LysR transcriptional regulatory family.</text>
</comment>
<evidence type="ECO:0000313" key="6">
    <source>
        <dbReference type="EMBL" id="MDC8012775.1"/>
    </source>
</evidence>
<name>A0A9X3YKC2_9GAMM</name>
<dbReference type="RefSeq" id="WP_263544892.1">
    <property type="nucleotide sequence ID" value="NZ_JAOVZO020000014.1"/>
</dbReference>
<keyword evidence="2" id="KW-0805">Transcription regulation</keyword>
<evidence type="ECO:0000313" key="7">
    <source>
        <dbReference type="Proteomes" id="UP001139971"/>
    </source>
</evidence>
<proteinExistence type="inferred from homology"/>
<dbReference type="InterPro" id="IPR000847">
    <property type="entry name" value="LysR_HTH_N"/>
</dbReference>
<feature type="domain" description="HTH lysR-type" evidence="5">
    <location>
        <begin position="1"/>
        <end position="59"/>
    </location>
</feature>
<gene>
    <name evidence="6" type="ORF">OD750_009470</name>
</gene>
<dbReference type="Gene3D" id="3.40.190.290">
    <property type="match status" value="1"/>
</dbReference>
<dbReference type="PROSITE" id="PS50931">
    <property type="entry name" value="HTH_LYSR"/>
    <property type="match status" value="1"/>
</dbReference>
<organism evidence="6 7">
    <name type="scientific">Tahibacter soli</name>
    <dbReference type="NCBI Taxonomy" id="2983605"/>
    <lineage>
        <taxon>Bacteria</taxon>
        <taxon>Pseudomonadati</taxon>
        <taxon>Pseudomonadota</taxon>
        <taxon>Gammaproteobacteria</taxon>
        <taxon>Lysobacterales</taxon>
        <taxon>Rhodanobacteraceae</taxon>
        <taxon>Tahibacter</taxon>
    </lineage>
</organism>
<evidence type="ECO:0000256" key="1">
    <source>
        <dbReference type="ARBA" id="ARBA00009437"/>
    </source>
</evidence>
<comment type="caution">
    <text evidence="6">The sequence shown here is derived from an EMBL/GenBank/DDBJ whole genome shotgun (WGS) entry which is preliminary data.</text>
</comment>
<evidence type="ECO:0000256" key="4">
    <source>
        <dbReference type="ARBA" id="ARBA00023163"/>
    </source>
</evidence>
<dbReference type="GO" id="GO:0006351">
    <property type="term" value="P:DNA-templated transcription"/>
    <property type="evidence" value="ECO:0007669"/>
    <property type="project" value="TreeGrafter"/>
</dbReference>
<dbReference type="SUPFAM" id="SSF46785">
    <property type="entry name" value="Winged helix' DNA-binding domain"/>
    <property type="match status" value="1"/>
</dbReference>
<sequence length="303" mass="33239">MHDLNDFYLFVQVVDRGGFTAAGEALRIPKSTLSHRMRQLEAGLGVRLLNRSSRRFGTTEAGREFYRHAAAMVRQAEVAETAIRLRSSEPTGLVRFTASLATMQFGIRHMLAAFLERHPKVDLFAHATDRYVDVVGDNYDVAIRAHADPLPDSGLIQRVLAPAPWFLFAGAAYLDRHGVPATPDDLAGRPSLFMVRKGVAPRWRLRHAAGIRPDASVPLSPRVASDDMVSLKQAAIDGCGIVALPGYVCRDTVVAGDLRRILPDWIAGESTLTALLPYREGLLPSVRAFVDHLAAEFPKAVQV</sequence>
<evidence type="ECO:0000256" key="2">
    <source>
        <dbReference type="ARBA" id="ARBA00023015"/>
    </source>
</evidence>
<dbReference type="Gene3D" id="1.10.10.10">
    <property type="entry name" value="Winged helix-like DNA-binding domain superfamily/Winged helix DNA-binding domain"/>
    <property type="match status" value="1"/>
</dbReference>
<dbReference type="EMBL" id="JAOVZO020000014">
    <property type="protein sequence ID" value="MDC8012775.1"/>
    <property type="molecule type" value="Genomic_DNA"/>
</dbReference>
<dbReference type="SUPFAM" id="SSF53850">
    <property type="entry name" value="Periplasmic binding protein-like II"/>
    <property type="match status" value="1"/>
</dbReference>
<dbReference type="GO" id="GO:0003700">
    <property type="term" value="F:DNA-binding transcription factor activity"/>
    <property type="evidence" value="ECO:0007669"/>
    <property type="project" value="InterPro"/>
</dbReference>
<evidence type="ECO:0000259" key="5">
    <source>
        <dbReference type="PROSITE" id="PS50931"/>
    </source>
</evidence>
<dbReference type="PANTHER" id="PTHR30537:SF31">
    <property type="entry name" value="TRANSCRIPTIONAL REGULATOR, LYSR FAMILY"/>
    <property type="match status" value="1"/>
</dbReference>
<evidence type="ECO:0000256" key="3">
    <source>
        <dbReference type="ARBA" id="ARBA00023125"/>
    </source>
</evidence>
<dbReference type="PANTHER" id="PTHR30537">
    <property type="entry name" value="HTH-TYPE TRANSCRIPTIONAL REGULATOR"/>
    <property type="match status" value="1"/>
</dbReference>
<dbReference type="Proteomes" id="UP001139971">
    <property type="component" value="Unassembled WGS sequence"/>
</dbReference>
<protein>
    <submittedName>
        <fullName evidence="6">LysR substrate-binding domain-containing protein</fullName>
    </submittedName>
</protein>
<dbReference type="InterPro" id="IPR005119">
    <property type="entry name" value="LysR_subst-bd"/>
</dbReference>